<feature type="compositionally biased region" description="Basic and acidic residues" evidence="2">
    <location>
        <begin position="1011"/>
        <end position="1022"/>
    </location>
</feature>
<proteinExistence type="predicted"/>
<dbReference type="InterPro" id="IPR000253">
    <property type="entry name" value="FHA_dom"/>
</dbReference>
<feature type="compositionally biased region" description="Low complexity" evidence="2">
    <location>
        <begin position="1180"/>
        <end position="1210"/>
    </location>
</feature>
<feature type="compositionally biased region" description="Basic and acidic residues" evidence="2">
    <location>
        <begin position="683"/>
        <end position="719"/>
    </location>
</feature>
<feature type="region of interest" description="Disordered" evidence="2">
    <location>
        <begin position="445"/>
        <end position="477"/>
    </location>
</feature>
<feature type="compositionally biased region" description="Acidic residues" evidence="2">
    <location>
        <begin position="889"/>
        <end position="901"/>
    </location>
</feature>
<feature type="compositionally biased region" description="Low complexity" evidence="2">
    <location>
        <begin position="748"/>
        <end position="760"/>
    </location>
</feature>
<feature type="compositionally biased region" description="Low complexity" evidence="2">
    <location>
        <begin position="1061"/>
        <end position="1074"/>
    </location>
</feature>
<feature type="compositionally biased region" description="Low complexity" evidence="2">
    <location>
        <begin position="465"/>
        <end position="477"/>
    </location>
</feature>
<gene>
    <name evidence="5" type="ORF">OC846_005453</name>
</gene>
<name>A0AAN6GNI1_9BASI</name>
<feature type="coiled-coil region" evidence="1">
    <location>
        <begin position="500"/>
        <end position="572"/>
    </location>
</feature>
<accession>A0AAN6GNI1</accession>
<comment type="caution">
    <text evidence="5">The sequence shown here is derived from an EMBL/GenBank/DDBJ whole genome shotgun (WGS) entry which is preliminary data.</text>
</comment>
<reference evidence="5" key="1">
    <citation type="journal article" date="2023" name="PhytoFront">
        <title>Draft Genome Resources of Seven Strains of Tilletia horrida, Causal Agent of Kernel Smut of Rice.</title>
        <authorList>
            <person name="Khanal S."/>
            <person name="Antony Babu S."/>
            <person name="Zhou X.G."/>
        </authorList>
    </citation>
    <scope>NUCLEOTIDE SEQUENCE</scope>
    <source>
        <strain evidence="5">TX6</strain>
    </source>
</reference>
<evidence type="ECO:0000313" key="6">
    <source>
        <dbReference type="Proteomes" id="UP001176517"/>
    </source>
</evidence>
<keyword evidence="1" id="KW-0175">Coiled coil</keyword>
<dbReference type="EMBL" id="JAPDMZ010000209">
    <property type="protein sequence ID" value="KAK0545995.1"/>
    <property type="molecule type" value="Genomic_DNA"/>
</dbReference>
<feature type="region of interest" description="Disordered" evidence="2">
    <location>
        <begin position="1154"/>
        <end position="1284"/>
    </location>
</feature>
<keyword evidence="3" id="KW-0472">Membrane</keyword>
<feature type="compositionally biased region" description="Low complexity" evidence="2">
    <location>
        <begin position="83"/>
        <end position="112"/>
    </location>
</feature>
<feature type="compositionally biased region" description="Low complexity" evidence="2">
    <location>
        <begin position="8"/>
        <end position="61"/>
    </location>
</feature>
<sequence length="1319" mass="134446">MSTDAFAPEDASASSSESQQQQQTVVASPAAVASAAATPSSSSAPSSESASTTTSSPSTTIEDSDPTSQQQLSTETDAESDSDSSVSTVSASSSSSTASTDSSSTSTTTSASTDEDHLTSSSSASSGTLTASSIAAIAASLSSASSVSATPAPVQAPAPAPPLPPAPVPSPPPPAPTPLSSTSAPSNQRLVYPALHLFPLNGTFLPKCINLSPPGPHNRVKIGRQTTPKTAPNQTNGFFDSKVLSRAHAEIWSRDGKIFIKDVKSSNGTFINGERLSLEAQESDDFELHSEDHVEFGIDIVSEDGKVVLHHKVASRVYVVITAEDAVNIRHDIANGIVPSGGAGNVSAGARGGAGAGGAGANGGAGDLSGAGARRGPGAAGAGKANMINFDQVLGRLQAELKKSREAGQELSSITNVFSDIHDTLAGGMPPLQQPPYQHLVPEAEDRARPNPGSRPKGEAGDGLNSNNAASGDAAASVADGTNESSAAVAAATAAATAAAAAATKAKEEAEAKLAQTTQQASEQTQTVLTLQAQLSETQASLAEHIAKMRGLEEMLNEHEHLKGEVEALRRLVADVSPPASSGGGKERDGFYHHSAGSHVRELPPPLGRIPPPPLPPLPADAPAPSSTLFNSTQPLPPASASSASASAEGTASSTGETNAEPELELFDAFKARTSRKLSPSQRAEEEERMRLLDLREEEQRRQREGGHQQDGEDDEGRRTNKRSLSGSPPPPGASSAEAGGGLGPWGAFGLPSPYGESSGSEGGAKRKNGALGGEDDDDAASVADTVVPGSPPSSGYGGSNGASRHLTLGDAPKPPAGMDEVDGDDFGRGSSSGGQGSLGVPMRRRREESSPGLLQLAGADDASHSRWGSMRVRDLGPGGHRFGGVGGADEDEEDDEDEDEDVRRAGSLRKNGHVGPLAPPDMPPGLSYDGLDDSDHASPSSSWSSAANSRMTRAQLLEENAKLQARLATLEELLSEAMALGRSLARDVPAGADLDEDEAAAEEEAVAIVSDEKDASEKESQKSASVDDDEPEGLKQSGVKAEPVERKLPKAGVIKAQAETSSKSLDTSSSSSYLSGDIDVDAYVRKLESRISTLESEMDRRVAEVESEILRETQAKWELWRSQVEQGMVLQIQRGGWEADHGRIFRNVVTGRKGAGGVSAGAGGGAGADEEEDEDRSARSASSGDTDGSTGAGSTNSTTSTNATSPPSSIAESVGRIGRSLLGGATSPGAGSMSSSAGQLGKGEIGAGSNEHGVDEVGGGSAADGKQRDGPARGRGPTSKPFLFSDNSAAVPALSAAGAVIVAMAVMAFAAKSAGPHK</sequence>
<dbReference type="PANTHER" id="PTHR15715">
    <property type="entry name" value="CENTROSOMAL PROTEIN OF 170 KDA"/>
    <property type="match status" value="1"/>
</dbReference>
<feature type="compositionally biased region" description="Pro residues" evidence="2">
    <location>
        <begin position="603"/>
        <end position="622"/>
    </location>
</feature>
<feature type="compositionally biased region" description="Low complexity" evidence="2">
    <location>
        <begin position="119"/>
        <end position="128"/>
    </location>
</feature>
<feature type="compositionally biased region" description="Low complexity" evidence="2">
    <location>
        <begin position="781"/>
        <end position="795"/>
    </location>
</feature>
<dbReference type="SMART" id="SM00240">
    <property type="entry name" value="FHA"/>
    <property type="match status" value="1"/>
</dbReference>
<feature type="domain" description="FHA" evidence="4">
    <location>
        <begin position="220"/>
        <end position="276"/>
    </location>
</feature>
<keyword evidence="6" id="KW-1185">Reference proteome</keyword>
<organism evidence="5 6">
    <name type="scientific">Tilletia horrida</name>
    <dbReference type="NCBI Taxonomy" id="155126"/>
    <lineage>
        <taxon>Eukaryota</taxon>
        <taxon>Fungi</taxon>
        <taxon>Dikarya</taxon>
        <taxon>Basidiomycota</taxon>
        <taxon>Ustilaginomycotina</taxon>
        <taxon>Exobasidiomycetes</taxon>
        <taxon>Tilletiales</taxon>
        <taxon>Tilletiaceae</taxon>
        <taxon>Tilletia</taxon>
    </lineage>
</organism>
<feature type="compositionally biased region" description="Gly residues" evidence="2">
    <location>
        <begin position="1154"/>
        <end position="1168"/>
    </location>
</feature>
<feature type="compositionally biased region" description="Gly residues" evidence="2">
    <location>
        <begin position="877"/>
        <end position="888"/>
    </location>
</feature>
<evidence type="ECO:0000256" key="2">
    <source>
        <dbReference type="SAM" id="MobiDB-lite"/>
    </source>
</evidence>
<evidence type="ECO:0000313" key="5">
    <source>
        <dbReference type="EMBL" id="KAK0545995.1"/>
    </source>
</evidence>
<feature type="compositionally biased region" description="Pro residues" evidence="2">
    <location>
        <begin position="154"/>
        <end position="177"/>
    </location>
</feature>
<evidence type="ECO:0000259" key="4">
    <source>
        <dbReference type="PROSITE" id="PS50006"/>
    </source>
</evidence>
<evidence type="ECO:0000256" key="3">
    <source>
        <dbReference type="SAM" id="Phobius"/>
    </source>
</evidence>
<protein>
    <recommendedName>
        <fullName evidence="4">FHA domain-containing protein</fullName>
    </recommendedName>
</protein>
<feature type="transmembrane region" description="Helical" evidence="3">
    <location>
        <begin position="1290"/>
        <end position="1312"/>
    </location>
</feature>
<feature type="compositionally biased region" description="Low complexity" evidence="2">
    <location>
        <begin position="639"/>
        <end position="658"/>
    </location>
</feature>
<feature type="region of interest" description="Disordered" evidence="2">
    <location>
        <begin position="1"/>
        <end position="128"/>
    </location>
</feature>
<dbReference type="InterPro" id="IPR051176">
    <property type="entry name" value="Cent_Immune-Sig_Mod"/>
</dbReference>
<dbReference type="GO" id="GO:0005737">
    <property type="term" value="C:cytoplasm"/>
    <property type="evidence" value="ECO:0007669"/>
    <property type="project" value="TreeGrafter"/>
</dbReference>
<dbReference type="PROSITE" id="PS50006">
    <property type="entry name" value="FHA_DOMAIN"/>
    <property type="match status" value="1"/>
</dbReference>
<evidence type="ECO:0000256" key="1">
    <source>
        <dbReference type="SAM" id="Coils"/>
    </source>
</evidence>
<feature type="region of interest" description="Disordered" evidence="2">
    <location>
        <begin position="992"/>
        <end position="1074"/>
    </location>
</feature>
<dbReference type="SUPFAM" id="SSF49879">
    <property type="entry name" value="SMAD/FHA domain"/>
    <property type="match status" value="1"/>
</dbReference>
<feature type="compositionally biased region" description="Low complexity" evidence="2">
    <location>
        <begin position="938"/>
        <end position="950"/>
    </location>
</feature>
<feature type="compositionally biased region" description="Acidic residues" evidence="2">
    <location>
        <begin position="994"/>
        <end position="1006"/>
    </location>
</feature>
<keyword evidence="3" id="KW-1133">Transmembrane helix</keyword>
<keyword evidence="3" id="KW-0812">Transmembrane</keyword>
<feature type="compositionally biased region" description="Low complexity" evidence="2">
    <location>
        <begin position="1224"/>
        <end position="1239"/>
    </location>
</feature>
<dbReference type="PANTHER" id="PTHR15715:SF37">
    <property type="entry name" value="LD47843P"/>
    <property type="match status" value="1"/>
</dbReference>
<dbReference type="Gene3D" id="2.60.200.20">
    <property type="match status" value="1"/>
</dbReference>
<dbReference type="Proteomes" id="UP001176517">
    <property type="component" value="Unassembled WGS sequence"/>
</dbReference>
<feature type="region of interest" description="Disordered" evidence="2">
    <location>
        <begin position="149"/>
        <end position="185"/>
    </location>
</feature>
<dbReference type="InterPro" id="IPR008984">
    <property type="entry name" value="SMAD_FHA_dom_sf"/>
</dbReference>
<feature type="region of interest" description="Disordered" evidence="2">
    <location>
        <begin position="576"/>
        <end position="952"/>
    </location>
</feature>
<dbReference type="Pfam" id="PF00498">
    <property type="entry name" value="FHA"/>
    <property type="match status" value="1"/>
</dbReference>